<comment type="caution">
    <text evidence="1">The sequence shown here is derived from an EMBL/GenBank/DDBJ whole genome shotgun (WGS) entry which is preliminary data.</text>
</comment>
<name>A0A7J0BMC4_9BACT</name>
<evidence type="ECO:0000313" key="1">
    <source>
        <dbReference type="EMBL" id="GFM34877.1"/>
    </source>
</evidence>
<gene>
    <name evidence="1" type="ORF">DSM101010T_32420</name>
</gene>
<dbReference type="Proteomes" id="UP000503840">
    <property type="component" value="Unassembled WGS sequence"/>
</dbReference>
<accession>A0A7J0BMC4</accession>
<proteinExistence type="predicted"/>
<organism evidence="1 2">
    <name type="scientific">Desulfovibrio subterraneus</name>
    <dbReference type="NCBI Taxonomy" id="2718620"/>
    <lineage>
        <taxon>Bacteria</taxon>
        <taxon>Pseudomonadati</taxon>
        <taxon>Thermodesulfobacteriota</taxon>
        <taxon>Desulfovibrionia</taxon>
        <taxon>Desulfovibrionales</taxon>
        <taxon>Desulfovibrionaceae</taxon>
        <taxon>Desulfovibrio</taxon>
    </lineage>
</organism>
<dbReference type="EMBL" id="BLVO01000016">
    <property type="protein sequence ID" value="GFM34877.1"/>
    <property type="molecule type" value="Genomic_DNA"/>
</dbReference>
<dbReference type="AlphaFoldDB" id="A0A7J0BMC4"/>
<keyword evidence="2" id="KW-1185">Reference proteome</keyword>
<sequence>MDTHLNVKIAAINSLMLRFKAAKLFSSSFYQDSIKFVWMRHGIKLDNMPAQQSACRETSKAAV</sequence>
<evidence type="ECO:0000313" key="2">
    <source>
        <dbReference type="Proteomes" id="UP000503840"/>
    </source>
</evidence>
<protein>
    <submittedName>
        <fullName evidence="1">Uncharacterized protein</fullName>
    </submittedName>
</protein>
<reference evidence="1 2" key="1">
    <citation type="submission" date="2020-05" db="EMBL/GenBank/DDBJ databases">
        <title>Draft genome sequence of Desulfovibrio sp. strain HN2T.</title>
        <authorList>
            <person name="Ueno A."/>
            <person name="Tamazawa S."/>
            <person name="Tamamura S."/>
            <person name="Murakami T."/>
            <person name="Kiyama T."/>
            <person name="Inomata H."/>
            <person name="Amano Y."/>
            <person name="Miyakawa K."/>
            <person name="Tamaki H."/>
            <person name="Naganuma T."/>
            <person name="Kaneko K."/>
        </authorList>
    </citation>
    <scope>NUCLEOTIDE SEQUENCE [LARGE SCALE GENOMIC DNA]</scope>
    <source>
        <strain evidence="1 2">HN2</strain>
    </source>
</reference>